<comment type="catalytic activity">
    <reaction evidence="6">
        <text>L-arginyl-[protein] + NAD(+) = N(omega)-(ADP-D-ribosyl)-L-arginyl-[protein] + nicotinamide + H(+)</text>
        <dbReference type="Rhea" id="RHEA:19149"/>
        <dbReference type="Rhea" id="RHEA-COMP:10532"/>
        <dbReference type="Rhea" id="RHEA-COMP:15087"/>
        <dbReference type="ChEBI" id="CHEBI:15378"/>
        <dbReference type="ChEBI" id="CHEBI:17154"/>
        <dbReference type="ChEBI" id="CHEBI:29965"/>
        <dbReference type="ChEBI" id="CHEBI:57540"/>
        <dbReference type="ChEBI" id="CHEBI:142554"/>
        <dbReference type="EC" id="2.4.2.31"/>
    </reaction>
</comment>
<dbReference type="EMBL" id="CP135990">
    <property type="protein sequence ID" value="WPA93773.1"/>
    <property type="molecule type" value="Genomic_DNA"/>
</dbReference>
<evidence type="ECO:0000313" key="8">
    <source>
        <dbReference type="EMBL" id="WPA93773.1"/>
    </source>
</evidence>
<gene>
    <name evidence="8" type="ORF">QS795_008435</name>
</gene>
<evidence type="ECO:0000256" key="1">
    <source>
        <dbReference type="ARBA" id="ARBA00009558"/>
    </source>
</evidence>
<keyword evidence="7" id="KW-0175">Coiled coil</keyword>
<evidence type="ECO:0000256" key="6">
    <source>
        <dbReference type="ARBA" id="ARBA00047597"/>
    </source>
</evidence>
<name>A0ABZ0N5U3_9GAMM</name>
<dbReference type="RefSeq" id="WP_318627150.1">
    <property type="nucleotide sequence ID" value="NZ_CP135990.1"/>
</dbReference>
<evidence type="ECO:0000256" key="4">
    <source>
        <dbReference type="ARBA" id="ARBA00022679"/>
    </source>
</evidence>
<reference evidence="8 9" key="1">
    <citation type="submission" date="2023-09" db="EMBL/GenBank/DDBJ databases">
        <title>Genomic Revisitation and Reclassification of the Genus Providencia.</title>
        <authorList>
            <person name="Dong X."/>
        </authorList>
    </citation>
    <scope>NUCLEOTIDE SEQUENCE [LARGE SCALE GENOMIC DNA]</scope>
    <source>
        <strain evidence="8 9">D4759</strain>
    </source>
</reference>
<proteinExistence type="inferred from homology"/>
<comment type="similarity">
    <text evidence="1">Belongs to the Arg-specific ADP-ribosyltransferase family.</text>
</comment>
<dbReference type="Gene3D" id="3.90.176.10">
    <property type="entry name" value="Toxin ADP-ribosyltransferase, Chain A, domain 1"/>
    <property type="match status" value="1"/>
</dbReference>
<dbReference type="Proteomes" id="UP001302443">
    <property type="component" value="Chromosome"/>
</dbReference>
<dbReference type="EC" id="2.4.2.31" evidence="2"/>
<dbReference type="Pfam" id="PF01129">
    <property type="entry name" value="ART"/>
    <property type="match status" value="1"/>
</dbReference>
<evidence type="ECO:0000256" key="2">
    <source>
        <dbReference type="ARBA" id="ARBA00012031"/>
    </source>
</evidence>
<dbReference type="InterPro" id="IPR000768">
    <property type="entry name" value="ART"/>
</dbReference>
<evidence type="ECO:0000256" key="5">
    <source>
        <dbReference type="ARBA" id="ARBA00022695"/>
    </source>
</evidence>
<sequence>MTSSIDNYNSGIKQLTRSINQKDSFLNELGGISDQHGKDSHVRLKNGHFKVGQGSNFLKNIFSGGRYQSERKEAAQNLGITKGSISVSDSIKILEGKKNEAAQKLVSLNKELNTEKQNIQNIKKELEPITAQLKKIELQETADKKAAEKLTNQRNDFSAIYQSNAGCKAINSQARYLFGASTQAASLSSNKVIAEYERVHGSDIFSKGNKELKFTLKSKSEDLSELVKTAAKNWYTPSEKSTTTYRGQGMTQKGLEALVEQFNADKNSSNVATYQLGQFFSTSSNPKVAQNFATQSQDEHKIMFMVKGNSGSGIAVSGGLRFNNDESEVLYSPHANFTVTKLTHSSKNNTYNVTLEEVKPQQGAKLLPY</sequence>
<accession>A0ABZ0N5U3</accession>
<evidence type="ECO:0000256" key="7">
    <source>
        <dbReference type="SAM" id="Coils"/>
    </source>
</evidence>
<keyword evidence="3" id="KW-0328">Glycosyltransferase</keyword>
<protein>
    <recommendedName>
        <fullName evidence="2">NAD(+)--protein-arginine ADP-ribosyltransferase</fullName>
        <ecNumber evidence="2">2.4.2.31</ecNumber>
    </recommendedName>
</protein>
<evidence type="ECO:0000256" key="3">
    <source>
        <dbReference type="ARBA" id="ARBA00022676"/>
    </source>
</evidence>
<feature type="coiled-coil region" evidence="7">
    <location>
        <begin position="91"/>
        <end position="139"/>
    </location>
</feature>
<keyword evidence="4" id="KW-0808">Transferase</keyword>
<evidence type="ECO:0000313" key="9">
    <source>
        <dbReference type="Proteomes" id="UP001302443"/>
    </source>
</evidence>
<dbReference type="SUPFAM" id="SSF56399">
    <property type="entry name" value="ADP-ribosylation"/>
    <property type="match status" value="1"/>
</dbReference>
<dbReference type="PROSITE" id="PS51996">
    <property type="entry name" value="TR_MART"/>
    <property type="match status" value="1"/>
</dbReference>
<organism evidence="8 9">
    <name type="scientific">Providencia zhijiangensis</name>
    <dbReference type="NCBI Taxonomy" id="3053982"/>
    <lineage>
        <taxon>Bacteria</taxon>
        <taxon>Pseudomonadati</taxon>
        <taxon>Pseudomonadota</taxon>
        <taxon>Gammaproteobacteria</taxon>
        <taxon>Enterobacterales</taxon>
        <taxon>Morganellaceae</taxon>
        <taxon>Providencia</taxon>
    </lineage>
</organism>
<keyword evidence="5" id="KW-0548">Nucleotidyltransferase</keyword>
<keyword evidence="9" id="KW-1185">Reference proteome</keyword>